<dbReference type="InterPro" id="IPR002205">
    <property type="entry name" value="Topo_IIA_dom_A"/>
</dbReference>
<dbReference type="NCBIfam" id="TIGR01062">
    <property type="entry name" value="parC_Gneg"/>
    <property type="match status" value="1"/>
</dbReference>
<dbReference type="InterPro" id="IPR013760">
    <property type="entry name" value="Topo_IIA-like_dom_sf"/>
</dbReference>
<dbReference type="GO" id="GO:0003677">
    <property type="term" value="F:DNA binding"/>
    <property type="evidence" value="ECO:0007669"/>
    <property type="project" value="UniProtKB-UniRule"/>
</dbReference>
<dbReference type="PANTHER" id="PTHR43493">
    <property type="entry name" value="DNA GYRASE/TOPOISOMERASE SUBUNIT A"/>
    <property type="match status" value="1"/>
</dbReference>
<evidence type="ECO:0000256" key="3">
    <source>
        <dbReference type="ARBA" id="ARBA00023029"/>
    </source>
</evidence>
<dbReference type="InterPro" id="IPR006691">
    <property type="entry name" value="GyrA/parC_rep"/>
</dbReference>
<dbReference type="SUPFAM" id="SSF101904">
    <property type="entry name" value="GyrA/ParC C-terminal domain-like"/>
    <property type="match status" value="1"/>
</dbReference>
<evidence type="ECO:0000256" key="4">
    <source>
        <dbReference type="ARBA" id="ARBA00023125"/>
    </source>
</evidence>
<dbReference type="InterPro" id="IPR050220">
    <property type="entry name" value="Type_II_DNA_Topoisomerases"/>
</dbReference>
<protein>
    <recommendedName>
        <fullName evidence="7">DNA topoisomerase 4 subunit A</fullName>
        <ecNumber evidence="7">5.6.2.2</ecNumber>
    </recommendedName>
    <alternativeName>
        <fullName evidence="7">Topoisomerase IV subunit A</fullName>
    </alternativeName>
</protein>
<feature type="site" description="Interaction with DNA" evidence="7">
    <location>
        <position position="62"/>
    </location>
</feature>
<keyword evidence="6 7" id="KW-0413">Isomerase</keyword>
<dbReference type="PANTHER" id="PTHR43493:SF1">
    <property type="entry name" value="DNA TOPOISOMERASE 4 SUBUNIT A"/>
    <property type="match status" value="1"/>
</dbReference>
<evidence type="ECO:0000256" key="2">
    <source>
        <dbReference type="ARBA" id="ARBA00022475"/>
    </source>
</evidence>
<comment type="subcellular location">
    <subcellularLocation>
        <location evidence="7">Cell membrane</location>
        <topology evidence="7">Peripheral membrane protein</topology>
    </subcellularLocation>
</comment>
<dbReference type="Gene3D" id="2.120.10.90">
    <property type="entry name" value="DNA gyrase/topoisomerase IV, subunit A, C-terminal"/>
    <property type="match status" value="1"/>
</dbReference>
<dbReference type="PROSITE" id="PS52040">
    <property type="entry name" value="TOPO_IIA"/>
    <property type="match status" value="1"/>
</dbReference>
<dbReference type="SUPFAM" id="SSF56719">
    <property type="entry name" value="Type II DNA topoisomerase"/>
    <property type="match status" value="1"/>
</dbReference>
<evidence type="ECO:0000313" key="11">
    <source>
        <dbReference type="Proteomes" id="UP000051335"/>
    </source>
</evidence>
<dbReference type="GO" id="GO:0019897">
    <property type="term" value="C:extrinsic component of plasma membrane"/>
    <property type="evidence" value="ECO:0007669"/>
    <property type="project" value="UniProtKB-UniRule"/>
</dbReference>
<dbReference type="FunFam" id="2.120.10.90:FF:000003">
    <property type="entry name" value="DNA topoisomerase 4 subunit A"/>
    <property type="match status" value="1"/>
</dbReference>
<name>A0A0P9MH07_9PSED</name>
<dbReference type="GO" id="GO:0005524">
    <property type="term" value="F:ATP binding"/>
    <property type="evidence" value="ECO:0007669"/>
    <property type="project" value="InterPro"/>
</dbReference>
<dbReference type="Gene3D" id="3.30.1360.40">
    <property type="match status" value="1"/>
</dbReference>
<dbReference type="EMBL" id="LJQC01001131">
    <property type="protein sequence ID" value="KPW83604.1"/>
    <property type="molecule type" value="Genomic_DNA"/>
</dbReference>
<keyword evidence="11" id="KW-1185">Reference proteome</keyword>
<dbReference type="NCBIfam" id="NF004044">
    <property type="entry name" value="PRK05561.1"/>
    <property type="match status" value="1"/>
</dbReference>
<dbReference type="CDD" id="cd00187">
    <property type="entry name" value="TOP4c"/>
    <property type="match status" value="1"/>
</dbReference>
<dbReference type="InterPro" id="IPR035516">
    <property type="entry name" value="Gyrase/topoIV_suA_C"/>
</dbReference>
<evidence type="ECO:0000256" key="5">
    <source>
        <dbReference type="ARBA" id="ARBA00023136"/>
    </source>
</evidence>
<dbReference type="HAMAP" id="MF_00936">
    <property type="entry name" value="ParC_type1"/>
    <property type="match status" value="1"/>
</dbReference>
<feature type="domain" description="Topo IIA-type catalytic" evidence="9">
    <location>
        <begin position="54"/>
        <end position="517"/>
    </location>
</feature>
<dbReference type="GO" id="GO:0005737">
    <property type="term" value="C:cytoplasm"/>
    <property type="evidence" value="ECO:0007669"/>
    <property type="project" value="TreeGrafter"/>
</dbReference>
<accession>A0A0P9MH07</accession>
<evidence type="ECO:0000256" key="7">
    <source>
        <dbReference type="HAMAP-Rule" id="MF_00936"/>
    </source>
</evidence>
<dbReference type="GO" id="GO:0006265">
    <property type="term" value="P:DNA topological change"/>
    <property type="evidence" value="ECO:0007669"/>
    <property type="project" value="UniProtKB-UniRule"/>
</dbReference>
<dbReference type="Gene3D" id="3.90.199.10">
    <property type="entry name" value="Topoisomerase II, domain 5"/>
    <property type="match status" value="1"/>
</dbReference>
<feature type="active site" description="O-(5'-phospho-DNA)-tyrosine intermediate" evidence="7 8">
    <location>
        <position position="143"/>
    </location>
</feature>
<evidence type="ECO:0000256" key="6">
    <source>
        <dbReference type="ARBA" id="ARBA00023235"/>
    </source>
</evidence>
<dbReference type="Pfam" id="PF03989">
    <property type="entry name" value="DNA_gyraseA_C"/>
    <property type="match status" value="2"/>
</dbReference>
<dbReference type="Proteomes" id="UP000051335">
    <property type="component" value="Unassembled WGS sequence"/>
</dbReference>
<comment type="catalytic activity">
    <reaction evidence="1 7 8">
        <text>ATP-dependent breakage, passage and rejoining of double-stranded DNA.</text>
        <dbReference type="EC" id="5.6.2.2"/>
    </reaction>
</comment>
<dbReference type="SMART" id="SM00434">
    <property type="entry name" value="TOP4c"/>
    <property type="match status" value="1"/>
</dbReference>
<dbReference type="Gene3D" id="1.10.268.10">
    <property type="entry name" value="Topoisomerase, domain 3"/>
    <property type="match status" value="1"/>
</dbReference>
<keyword evidence="3 7" id="KW-0799">Topoisomerase</keyword>
<dbReference type="GO" id="GO:0003918">
    <property type="term" value="F:DNA topoisomerase type II (double strand cut, ATP-hydrolyzing) activity"/>
    <property type="evidence" value="ECO:0007669"/>
    <property type="project" value="UniProtKB-UniRule"/>
</dbReference>
<comment type="caution">
    <text evidence="10">The sequence shown here is derived from an EMBL/GenBank/DDBJ whole genome shotgun (WGS) entry which is preliminary data.</text>
</comment>
<evidence type="ECO:0000256" key="8">
    <source>
        <dbReference type="PROSITE-ProRule" id="PRU01384"/>
    </source>
</evidence>
<comment type="subunit">
    <text evidence="7">Heterotetramer composed of ParC and ParE.</text>
</comment>
<reference evidence="10 11" key="1">
    <citation type="submission" date="2015-09" db="EMBL/GenBank/DDBJ databases">
        <title>Genome announcement of multiple Pseudomonas syringae strains.</title>
        <authorList>
            <person name="Thakur S."/>
            <person name="Wang P.W."/>
            <person name="Gong Y."/>
            <person name="Weir B.S."/>
            <person name="Guttman D.S."/>
        </authorList>
    </citation>
    <scope>NUCLEOTIDE SEQUENCE [LARGE SCALE GENOMIC DNA]</scope>
    <source>
        <strain evidence="10 11">ICMP17001</strain>
    </source>
</reference>
<dbReference type="FunFam" id="1.10.268.10:FF:000001">
    <property type="entry name" value="DNA gyrase subunit A"/>
    <property type="match status" value="1"/>
</dbReference>
<feature type="site" description="Interaction with DNA" evidence="7">
    <location>
        <position position="100"/>
    </location>
</feature>
<dbReference type="InterPro" id="IPR013757">
    <property type="entry name" value="Topo_IIA_A_a_sf"/>
</dbReference>
<dbReference type="GO" id="GO:0005694">
    <property type="term" value="C:chromosome"/>
    <property type="evidence" value="ECO:0007669"/>
    <property type="project" value="InterPro"/>
</dbReference>
<feature type="site" description="Interaction with DNA" evidence="7">
    <location>
        <position position="98"/>
    </location>
</feature>
<organism evidence="10 11">
    <name type="scientific">Pseudomonas syringae pv. coryli</name>
    <dbReference type="NCBI Taxonomy" id="317659"/>
    <lineage>
        <taxon>Bacteria</taxon>
        <taxon>Pseudomonadati</taxon>
        <taxon>Pseudomonadota</taxon>
        <taxon>Gammaproteobacteria</taxon>
        <taxon>Pseudomonadales</taxon>
        <taxon>Pseudomonadaceae</taxon>
        <taxon>Pseudomonas</taxon>
    </lineage>
</organism>
<keyword evidence="5 7" id="KW-0472">Membrane</keyword>
<feature type="site" description="Transition state stabilizer" evidence="7">
    <location>
        <position position="142"/>
    </location>
</feature>
<dbReference type="AlphaFoldDB" id="A0A0P9MH07"/>
<dbReference type="Pfam" id="PF00521">
    <property type="entry name" value="DNA_topoisoIV"/>
    <property type="match status" value="1"/>
</dbReference>
<sequence>MAAICCCASQRNNEARMSDSLDLSLDGVERRSLADFTEQAYLNYSMYVIMDRALPHIGDGLKPVQRRIIYAMSELGLGADAKHKKSARTVGDVLGKFHPHGDSACYEAMVLMAQPFSYRYTLVDGQGNWGAPDDPKSFAAMRYTEARLSRYSEVLLSELGQGTADWVPNFDGTLDEPAVLPARLPNILLNGTTGIAVGMATDVPPHNLREVASACVRLLDDPKATVAELCEHILGPDYPTEAEIITPRADLLKIYETGRGSVRMRAVYRIEDGDIIVTSLPHQVSGAKVLEQIAAQMQAKKLPMVADLRDESDHENPCRIVIIPRSNRVELDELMQHLFATTELESSYRVNINIIGLDGKPQLKNLKTLLGEWLTFRIGTVRRRLQFRLDKVEHRLHLLDGLLTAYLNLDEVIHIIRTAEHPKAELIARFDLSEIQADYILDTRLRQLARLEEMKLRSEQDALRKEQAKLQALLGSESKLRKLVRAELIADAETYGDDRRSPIVARAEAKALSENELMPTEPVTVVLSEKGWVRCAKGHDIDATGLSYKAGDGFKTSSIGRSNQFAVFIDSTGRSYSVAAHTLPSARGQGEPLTGKLQPPPGATFECVLLPEDDALYVIASDAGYGFVVKGEDLQAKNKAGKALLSLPTGAKVILPRPVPDREQNWLAAVTTEGRLLVFKISDLPQLGKGKGNKIIGIPGERVASREEYVTDLAVIGQGATLVLQAGKRTLSLKPEDLEHYKGERGRRGNKLPRGFQRVDALLVENS</sequence>
<dbReference type="PATRIC" id="fig|317659.3.peg.2532"/>
<dbReference type="FunFam" id="3.30.1360.40:FF:000005">
    <property type="entry name" value="DNA topoisomerase 4 subunit A"/>
    <property type="match status" value="1"/>
</dbReference>
<dbReference type="GO" id="GO:0007059">
    <property type="term" value="P:chromosome segregation"/>
    <property type="evidence" value="ECO:0007669"/>
    <property type="project" value="UniProtKB-UniRule"/>
</dbReference>
<dbReference type="InterPro" id="IPR013758">
    <property type="entry name" value="Topo_IIA_A/C_ab"/>
</dbReference>
<keyword evidence="2 7" id="KW-1003">Cell membrane</keyword>
<evidence type="ECO:0000256" key="1">
    <source>
        <dbReference type="ARBA" id="ARBA00000185"/>
    </source>
</evidence>
<evidence type="ECO:0000259" key="9">
    <source>
        <dbReference type="PROSITE" id="PS52040"/>
    </source>
</evidence>
<comment type="similarity">
    <text evidence="7">Belongs to the type II topoisomerase GyrA/ParC subunit family. ParC type 1 subfamily.</text>
</comment>
<comment type="function">
    <text evidence="7">Topoisomerase IV is essential for chromosome segregation. It relaxes supercoiled DNA. Performs the decatenation events required during the replication of a circular DNA molecule.</text>
</comment>
<dbReference type="EC" id="5.6.2.2" evidence="7"/>
<keyword evidence="4 7" id="KW-0238">DNA-binding</keyword>
<evidence type="ECO:0000313" key="10">
    <source>
        <dbReference type="EMBL" id="KPW83604.1"/>
    </source>
</evidence>
<dbReference type="InterPro" id="IPR005742">
    <property type="entry name" value="TopoIV_A_Gneg"/>
</dbReference>
<dbReference type="GO" id="GO:0009330">
    <property type="term" value="C:DNA topoisomerase type II (double strand cut, ATP-hydrolyzing) complex"/>
    <property type="evidence" value="ECO:0007669"/>
    <property type="project" value="TreeGrafter"/>
</dbReference>
<proteinExistence type="inferred from homology"/>
<gene>
    <name evidence="7" type="primary">parC</name>
    <name evidence="10" type="ORF">ALO75_04545</name>
</gene>